<dbReference type="SMART" id="SM00240">
    <property type="entry name" value="FHA"/>
    <property type="match status" value="1"/>
</dbReference>
<dbReference type="Proteomes" id="UP001290455">
    <property type="component" value="Unassembled WGS sequence"/>
</dbReference>
<feature type="transmembrane region" description="Helical" evidence="1">
    <location>
        <begin position="66"/>
        <end position="85"/>
    </location>
</feature>
<proteinExistence type="predicted"/>
<dbReference type="SUPFAM" id="SSF49879">
    <property type="entry name" value="SMAD/FHA domain"/>
    <property type="match status" value="1"/>
</dbReference>
<dbReference type="InterPro" id="IPR008984">
    <property type="entry name" value="SMAD_FHA_dom_sf"/>
</dbReference>
<sequence>MMMDYYAEFLFLMLFMFAFSILFYIIYVFCMFRLGRKFGIGSFWGYAVPIYNLYLINQCAGLPTNYLFLLLIPGVGPLIWGTMAYGKIAERLGKDYWIFGLGTALVGIPFFIMAFDKSMPVNSGINQVPLPPNPGPNLAVTPPLSTVPDPRFTGSTAFLVGSSGMYQGAVIPIPAEGVVIGRDPQIANIIISEESVSKSHVRISLHPQSFDTVIVEDLGSTHGTYYLEGPHLQWSKIQGPKPFSSLTPAQLRIGSTEEIFEIKFVM</sequence>
<comment type="caution">
    <text evidence="3">The sequence shown here is derived from an EMBL/GenBank/DDBJ whole genome shotgun (WGS) entry which is preliminary data.</text>
</comment>
<protein>
    <submittedName>
        <fullName evidence="3">FHA domain-containing protein</fullName>
    </submittedName>
</protein>
<name>A0ABU5J0Z6_9BACI</name>
<dbReference type="InterPro" id="IPR043739">
    <property type="entry name" value="DUF5684"/>
</dbReference>
<reference evidence="3 4" key="1">
    <citation type="submission" date="2023-11" db="EMBL/GenBank/DDBJ databases">
        <title>Bacillus jintuensis, isolated from a mudflat on the Beibu Gulf coast.</title>
        <authorList>
            <person name="Li M."/>
        </authorList>
    </citation>
    <scope>NUCLEOTIDE SEQUENCE [LARGE SCALE GENOMIC DNA]</scope>
    <source>
        <strain evidence="3 4">31A1R</strain>
    </source>
</reference>
<organism evidence="3 4">
    <name type="scientific">Robertmurraya mangrovi</name>
    <dbReference type="NCBI Taxonomy" id="3098077"/>
    <lineage>
        <taxon>Bacteria</taxon>
        <taxon>Bacillati</taxon>
        <taxon>Bacillota</taxon>
        <taxon>Bacilli</taxon>
        <taxon>Bacillales</taxon>
        <taxon>Bacillaceae</taxon>
        <taxon>Robertmurraya</taxon>
    </lineage>
</organism>
<dbReference type="InterPro" id="IPR000253">
    <property type="entry name" value="FHA_dom"/>
</dbReference>
<evidence type="ECO:0000256" key="1">
    <source>
        <dbReference type="SAM" id="Phobius"/>
    </source>
</evidence>
<dbReference type="PROSITE" id="PS50006">
    <property type="entry name" value="FHA_DOMAIN"/>
    <property type="match status" value="1"/>
</dbReference>
<dbReference type="EMBL" id="JAXOFX010000010">
    <property type="protein sequence ID" value="MDZ5473051.1"/>
    <property type="molecule type" value="Genomic_DNA"/>
</dbReference>
<evidence type="ECO:0000313" key="3">
    <source>
        <dbReference type="EMBL" id="MDZ5473051.1"/>
    </source>
</evidence>
<dbReference type="CDD" id="cd00060">
    <property type="entry name" value="FHA"/>
    <property type="match status" value="1"/>
</dbReference>
<evidence type="ECO:0000313" key="4">
    <source>
        <dbReference type="Proteomes" id="UP001290455"/>
    </source>
</evidence>
<dbReference type="Pfam" id="PF00498">
    <property type="entry name" value="FHA"/>
    <property type="match status" value="1"/>
</dbReference>
<accession>A0ABU5J0Z6</accession>
<keyword evidence="1" id="KW-1133">Transmembrane helix</keyword>
<keyword evidence="1" id="KW-0472">Membrane</keyword>
<dbReference type="Pfam" id="PF18936">
    <property type="entry name" value="DUF5684"/>
    <property type="match status" value="1"/>
</dbReference>
<dbReference type="Gene3D" id="2.60.200.20">
    <property type="match status" value="1"/>
</dbReference>
<feature type="transmembrane region" description="Helical" evidence="1">
    <location>
        <begin position="6"/>
        <end position="26"/>
    </location>
</feature>
<keyword evidence="1" id="KW-0812">Transmembrane</keyword>
<evidence type="ECO:0000259" key="2">
    <source>
        <dbReference type="PROSITE" id="PS50006"/>
    </source>
</evidence>
<keyword evidence="4" id="KW-1185">Reference proteome</keyword>
<gene>
    <name evidence="3" type="ORF">SM124_15135</name>
</gene>
<feature type="domain" description="FHA" evidence="2">
    <location>
        <begin position="178"/>
        <end position="225"/>
    </location>
</feature>
<feature type="transmembrane region" description="Helical" evidence="1">
    <location>
        <begin position="97"/>
        <end position="115"/>
    </location>
</feature>
<dbReference type="RefSeq" id="WP_322447350.1">
    <property type="nucleotide sequence ID" value="NZ_JAXOFX010000010.1"/>
</dbReference>
<feature type="transmembrane region" description="Helical" evidence="1">
    <location>
        <begin position="38"/>
        <end position="54"/>
    </location>
</feature>